<comment type="caution">
    <text evidence="2">The sequence shown here is derived from an EMBL/GenBank/DDBJ whole genome shotgun (WGS) entry which is preliminary data.</text>
</comment>
<dbReference type="EMBL" id="SEOQ01000307">
    <property type="protein sequence ID" value="TFY65792.1"/>
    <property type="molecule type" value="Genomic_DNA"/>
</dbReference>
<reference evidence="2 3" key="1">
    <citation type="submission" date="2019-02" db="EMBL/GenBank/DDBJ databases">
        <title>Genome sequencing of the rare red list fungi Dentipellis fragilis.</title>
        <authorList>
            <person name="Buettner E."/>
            <person name="Kellner H."/>
        </authorList>
    </citation>
    <scope>NUCLEOTIDE SEQUENCE [LARGE SCALE GENOMIC DNA]</scope>
    <source>
        <strain evidence="2 3">DSM 105465</strain>
    </source>
</reference>
<gene>
    <name evidence="2" type="ORF">EVG20_g5298</name>
</gene>
<keyword evidence="3" id="KW-1185">Reference proteome</keyword>
<organism evidence="2 3">
    <name type="scientific">Dentipellis fragilis</name>
    <dbReference type="NCBI Taxonomy" id="205917"/>
    <lineage>
        <taxon>Eukaryota</taxon>
        <taxon>Fungi</taxon>
        <taxon>Dikarya</taxon>
        <taxon>Basidiomycota</taxon>
        <taxon>Agaricomycotina</taxon>
        <taxon>Agaricomycetes</taxon>
        <taxon>Russulales</taxon>
        <taxon>Hericiaceae</taxon>
        <taxon>Dentipellis</taxon>
    </lineage>
</organism>
<accession>A0A4Y9YUD6</accession>
<dbReference type="AlphaFoldDB" id="A0A4Y9YUD6"/>
<proteinExistence type="predicted"/>
<evidence type="ECO:0000313" key="3">
    <source>
        <dbReference type="Proteomes" id="UP000298327"/>
    </source>
</evidence>
<feature type="region of interest" description="Disordered" evidence="1">
    <location>
        <begin position="217"/>
        <end position="257"/>
    </location>
</feature>
<protein>
    <submittedName>
        <fullName evidence="2">Uncharacterized protein</fullName>
    </submittedName>
</protein>
<sequence>MSFTPLVALRPGAGMASFWAMEGKGRRGCDEGKDVARWGKGRVGALEDCEGEDDARGEETIGRARKAGAGMVAVVAAVGEDVSKEISAAGRGTHTLEESGTMGERGKERKVYKDRACNGRRLLGSLRWGQLPIRPSAPTARFGHERAASCPRCAPLRLLLPAPNIRLSSILPPHSSCAARHARTESTTTFATYLSDSPHPIHWGNRVGIPVNSVPSLATTADRRPNAVRPPSPPALSDMNTSMSRRLSDSPCRCIPD</sequence>
<name>A0A4Y9YUD6_9AGAM</name>
<dbReference type="Proteomes" id="UP000298327">
    <property type="component" value="Unassembled WGS sequence"/>
</dbReference>
<evidence type="ECO:0000256" key="1">
    <source>
        <dbReference type="SAM" id="MobiDB-lite"/>
    </source>
</evidence>
<evidence type="ECO:0000313" key="2">
    <source>
        <dbReference type="EMBL" id="TFY65792.1"/>
    </source>
</evidence>